<gene>
    <name evidence="6" type="ORF">CSCA_4783</name>
</gene>
<protein>
    <submittedName>
        <fullName evidence="6">Glycosyltransferase</fullName>
    </submittedName>
</protein>
<keyword evidence="7" id="KW-1185">Reference proteome</keyword>
<dbReference type="PANTHER" id="PTHR43630">
    <property type="entry name" value="POLY-BETA-1,6-N-ACETYL-D-GLUCOSAMINE SYNTHASE"/>
    <property type="match status" value="1"/>
</dbReference>
<dbReference type="Proteomes" id="UP000033115">
    <property type="component" value="Chromosome"/>
</dbReference>
<dbReference type="Gene3D" id="3.90.550.10">
    <property type="entry name" value="Spore Coat Polysaccharide Biosynthesis Protein SpsA, Chain A"/>
    <property type="match status" value="1"/>
</dbReference>
<dbReference type="CDD" id="cd02525">
    <property type="entry name" value="Succinoglycan_BP_ExoA"/>
    <property type="match status" value="1"/>
</dbReference>
<accession>A0A0E3K3T3</accession>
<dbReference type="InterPro" id="IPR001173">
    <property type="entry name" value="Glyco_trans_2-like"/>
</dbReference>
<dbReference type="EMBL" id="CP009933">
    <property type="protein sequence ID" value="AKA71908.1"/>
    <property type="molecule type" value="Genomic_DNA"/>
</dbReference>
<keyword evidence="4" id="KW-0812">Transmembrane</keyword>
<evidence type="ECO:0000313" key="6">
    <source>
        <dbReference type="EMBL" id="AKA71908.1"/>
    </source>
</evidence>
<dbReference type="PANTHER" id="PTHR43630:SF1">
    <property type="entry name" value="POLY-BETA-1,6-N-ACETYL-D-GLUCOSAMINE SYNTHASE"/>
    <property type="match status" value="1"/>
</dbReference>
<feature type="transmembrane region" description="Helical" evidence="4">
    <location>
        <begin position="248"/>
        <end position="268"/>
    </location>
</feature>
<dbReference type="SUPFAM" id="SSF53448">
    <property type="entry name" value="Nucleotide-diphospho-sugar transferases"/>
    <property type="match status" value="1"/>
</dbReference>
<dbReference type="KEGG" id="csq:CSCA_4783"/>
<proteinExistence type="inferred from homology"/>
<reference evidence="6 7" key="1">
    <citation type="journal article" date="2015" name="J. Biotechnol.">
        <title>Complete genome sequence of a malodorant-producing acetogen, Clostridium scatologenes ATCC 25775(T).</title>
        <authorList>
            <person name="Zhu Z."/>
            <person name="Guo T."/>
            <person name="Zheng H."/>
            <person name="Song T."/>
            <person name="Ouyang P."/>
            <person name="Xie J."/>
        </authorList>
    </citation>
    <scope>NUCLEOTIDE SEQUENCE [LARGE SCALE GENOMIC DNA]</scope>
    <source>
        <strain evidence="6 7">ATCC 25775</strain>
    </source>
</reference>
<evidence type="ECO:0000256" key="3">
    <source>
        <dbReference type="ARBA" id="ARBA00022679"/>
    </source>
</evidence>
<evidence type="ECO:0000256" key="2">
    <source>
        <dbReference type="ARBA" id="ARBA00022676"/>
    </source>
</evidence>
<evidence type="ECO:0000313" key="7">
    <source>
        <dbReference type="Proteomes" id="UP000033115"/>
    </source>
</evidence>
<evidence type="ECO:0000259" key="5">
    <source>
        <dbReference type="Pfam" id="PF00535"/>
    </source>
</evidence>
<evidence type="ECO:0000256" key="4">
    <source>
        <dbReference type="SAM" id="Phobius"/>
    </source>
</evidence>
<dbReference type="InterPro" id="IPR029044">
    <property type="entry name" value="Nucleotide-diphossugar_trans"/>
</dbReference>
<organism evidence="6 7">
    <name type="scientific">Clostridium scatologenes</name>
    <dbReference type="NCBI Taxonomy" id="1548"/>
    <lineage>
        <taxon>Bacteria</taxon>
        <taxon>Bacillati</taxon>
        <taxon>Bacillota</taxon>
        <taxon>Clostridia</taxon>
        <taxon>Eubacteriales</taxon>
        <taxon>Clostridiaceae</taxon>
        <taxon>Clostridium</taxon>
    </lineage>
</organism>
<dbReference type="AlphaFoldDB" id="A0A0E3K3T3"/>
<comment type="similarity">
    <text evidence="1">Belongs to the glycosyltransferase 2 family.</text>
</comment>
<dbReference type="STRING" id="1548.CSCA_4783"/>
<keyword evidence="3 6" id="KW-0808">Transferase</keyword>
<evidence type="ECO:0000256" key="1">
    <source>
        <dbReference type="ARBA" id="ARBA00006739"/>
    </source>
</evidence>
<keyword evidence="4" id="KW-1133">Transmembrane helix</keyword>
<dbReference type="Pfam" id="PF00535">
    <property type="entry name" value="Glycos_transf_2"/>
    <property type="match status" value="1"/>
</dbReference>
<feature type="transmembrane region" description="Helical" evidence="4">
    <location>
        <begin position="275"/>
        <end position="294"/>
    </location>
</feature>
<dbReference type="HOGENOM" id="CLU_025996_19_0_9"/>
<dbReference type="GO" id="GO:0016757">
    <property type="term" value="F:glycosyltransferase activity"/>
    <property type="evidence" value="ECO:0007669"/>
    <property type="project" value="UniProtKB-KW"/>
</dbReference>
<feature type="transmembrane region" description="Helical" evidence="4">
    <location>
        <begin position="300"/>
        <end position="324"/>
    </location>
</feature>
<sequence>MDCNNTVSVIIPVFNEEKYIESCLNSILNQSYDNVIEILIMDGMSNDNTRKVISNFQDERIIVVDNKKKLQAAGLNLGIKVAKGEIIVRIDAHASYDEKYIEQCVKNLNNLKNENVVNVGGPTYLVTSGKYIEDSIIFLHESKFGIGVAKFRQKDYEGFADTVWNGAFWKWIFDKVGFYNEELHRSEDNDMNNRIIKSGYKIYQSKNIIAYYKPRSSIKKLLQQNYANGKAIGNSIINNREIIRIRHLVPLIFMLTIVFFGILFKFSYLSRIIEIIALGSYFTVDIIECLRISLKQGIRYVPILFVLFFELHICYGFGTLIGFFEQLFQKNKS</sequence>
<feature type="domain" description="Glycosyltransferase 2-like" evidence="5">
    <location>
        <begin position="8"/>
        <end position="117"/>
    </location>
</feature>
<name>A0A0E3K3T3_CLOSL</name>
<keyword evidence="4" id="KW-0472">Membrane</keyword>
<dbReference type="RefSeq" id="WP_029163631.1">
    <property type="nucleotide sequence ID" value="NZ_CP009933.1"/>
</dbReference>
<keyword evidence="2" id="KW-0328">Glycosyltransferase</keyword>